<protein>
    <recommendedName>
        <fullName evidence="2">non-specific serine/threonine protein kinase</fullName>
        <ecNumber evidence="2">2.7.11.1</ecNumber>
    </recommendedName>
</protein>
<dbReference type="GO" id="GO:0004674">
    <property type="term" value="F:protein serine/threonine kinase activity"/>
    <property type="evidence" value="ECO:0007669"/>
    <property type="project" value="UniProtKB-KW"/>
</dbReference>
<dbReference type="Proteomes" id="UP000325113">
    <property type="component" value="Unassembled WGS sequence"/>
</dbReference>
<dbReference type="PANTHER" id="PTHR47460">
    <property type="entry name" value="SERINE/THREONINE-PROTEIN KINASE-LIKE PROTEIN ACR4"/>
    <property type="match status" value="1"/>
</dbReference>
<evidence type="ECO:0000313" key="19">
    <source>
        <dbReference type="Proteomes" id="UP000324907"/>
    </source>
</evidence>
<sequence>MRTPSALFAAALAAAGVLMSEARGNEWNNPGRSYVFEPPAEDPDRSFQPELEHMPEGFAADIEGAMVTIGEFHGCAIEAVENAEAGGELVCWRSGRDKEGLLQVPDGIFVQVSAGRHHTCAIREDERLVCWGKEDWVKSPPAGAFVQVSSGTSHACGVRKDGALKCFGMCPLGACDAPAGEFVQVSLAGHAGCGVLVNGSAACWGHGSSGPTGFGGANLPRGVQFTQVSLSTSRTACGLTVNSSMVCWGRITAHPDDGQLFVREGTFAMVSAGHNVYCGLRADLTLSCDGNVFHLGRNDPRAPPKTTQWTEVTTRHSTVCAIELDEPHAVQCWGGGIANAMPEQPIYAAA</sequence>
<keyword evidence="7" id="KW-1015">Disulfide bond</keyword>
<evidence type="ECO:0000256" key="5">
    <source>
        <dbReference type="ARBA" id="ARBA00022989"/>
    </source>
</evidence>
<dbReference type="Proteomes" id="UP000323011">
    <property type="component" value="Unassembled WGS sequence"/>
</dbReference>
<evidence type="ECO:0000256" key="10">
    <source>
        <dbReference type="ARBA" id="ARBA00047899"/>
    </source>
</evidence>
<evidence type="ECO:0000256" key="9">
    <source>
        <dbReference type="ARBA" id="ARBA00023180"/>
    </source>
</evidence>
<evidence type="ECO:0000313" key="16">
    <source>
        <dbReference type="EMBL" id="KAA0178380.1"/>
    </source>
</evidence>
<dbReference type="AlphaFoldDB" id="A0A5A8CS55"/>
<evidence type="ECO:0000256" key="2">
    <source>
        <dbReference type="ARBA" id="ARBA00012513"/>
    </source>
</evidence>
<evidence type="ECO:0000313" key="18">
    <source>
        <dbReference type="Proteomes" id="UP000323011"/>
    </source>
</evidence>
<gene>
    <name evidence="16" type="ORF">FNF27_00230</name>
    <name evidence="15" type="ORF">FNF28_00483</name>
    <name evidence="14" type="ORF">FNF29_01362</name>
    <name evidence="13" type="ORF">FNF31_07689</name>
</gene>
<accession>A0A5A8CS55</accession>
<dbReference type="InterPro" id="IPR009091">
    <property type="entry name" value="RCC1/BLIP-II"/>
</dbReference>
<dbReference type="Gene3D" id="2.130.10.30">
    <property type="entry name" value="Regulator of chromosome condensation 1/beta-lactamase-inhibitor protein II"/>
    <property type="match status" value="2"/>
</dbReference>
<dbReference type="Proteomes" id="UP000322899">
    <property type="component" value="Unassembled WGS sequence"/>
</dbReference>
<evidence type="ECO:0000256" key="4">
    <source>
        <dbReference type="ARBA" id="ARBA00022729"/>
    </source>
</evidence>
<dbReference type="OMA" id="WGMRSGV"/>
<comment type="catalytic activity">
    <reaction evidence="10">
        <text>L-threonyl-[protein] + ATP = O-phospho-L-threonyl-[protein] + ADP + H(+)</text>
        <dbReference type="Rhea" id="RHEA:46608"/>
        <dbReference type="Rhea" id="RHEA-COMP:11060"/>
        <dbReference type="Rhea" id="RHEA-COMP:11605"/>
        <dbReference type="ChEBI" id="CHEBI:15378"/>
        <dbReference type="ChEBI" id="CHEBI:30013"/>
        <dbReference type="ChEBI" id="CHEBI:30616"/>
        <dbReference type="ChEBI" id="CHEBI:61977"/>
        <dbReference type="ChEBI" id="CHEBI:456216"/>
        <dbReference type="EC" id="2.7.11.1"/>
    </reaction>
</comment>
<dbReference type="EMBL" id="VLTL01000004">
    <property type="protein sequence ID" value="KAA0171848.1"/>
    <property type="molecule type" value="Genomic_DNA"/>
</dbReference>
<evidence type="ECO:0000256" key="3">
    <source>
        <dbReference type="ARBA" id="ARBA00022692"/>
    </source>
</evidence>
<keyword evidence="3" id="KW-0812">Transmembrane</keyword>
<reference evidence="17 18" key="1">
    <citation type="submission" date="2019-07" db="EMBL/GenBank/DDBJ databases">
        <title>Genomes of Cafeteria roenbergensis.</title>
        <authorList>
            <person name="Fischer M.G."/>
            <person name="Hackl T."/>
            <person name="Roman M."/>
        </authorList>
    </citation>
    <scope>NUCLEOTIDE SEQUENCE [LARGE SCALE GENOMIC DNA]</scope>
    <source>
        <strain evidence="14 18">BVI</strain>
        <strain evidence="13 20">Cflag</strain>
        <strain evidence="16 17">E4-10P</strain>
        <strain evidence="15 19">RCC970-E3</strain>
    </source>
</reference>
<dbReference type="SUPFAM" id="SSF50985">
    <property type="entry name" value="RCC1/BLIP-II"/>
    <property type="match status" value="1"/>
</dbReference>
<evidence type="ECO:0000256" key="12">
    <source>
        <dbReference type="SAM" id="SignalP"/>
    </source>
</evidence>
<comment type="subcellular location">
    <subcellularLocation>
        <location evidence="1">Membrane</location>
        <topology evidence="1">Single-pass type I membrane protein</topology>
    </subcellularLocation>
</comment>
<keyword evidence="5" id="KW-1133">Transmembrane helix</keyword>
<keyword evidence="9" id="KW-0325">Glycoprotein</keyword>
<dbReference type="Pfam" id="PF13540">
    <property type="entry name" value="RCC1_2"/>
    <property type="match status" value="2"/>
</dbReference>
<comment type="catalytic activity">
    <reaction evidence="11">
        <text>L-seryl-[protein] + ATP = O-phospho-L-seryl-[protein] + ADP + H(+)</text>
        <dbReference type="Rhea" id="RHEA:17989"/>
        <dbReference type="Rhea" id="RHEA-COMP:9863"/>
        <dbReference type="Rhea" id="RHEA-COMP:11604"/>
        <dbReference type="ChEBI" id="CHEBI:15378"/>
        <dbReference type="ChEBI" id="CHEBI:29999"/>
        <dbReference type="ChEBI" id="CHEBI:30616"/>
        <dbReference type="ChEBI" id="CHEBI:83421"/>
        <dbReference type="ChEBI" id="CHEBI:456216"/>
        <dbReference type="EC" id="2.7.11.1"/>
    </reaction>
</comment>
<keyword evidence="18" id="KW-1185">Reference proteome</keyword>
<dbReference type="EC" id="2.7.11.1" evidence="2"/>
<evidence type="ECO:0000313" key="13">
    <source>
        <dbReference type="EMBL" id="KAA0146855.1"/>
    </source>
</evidence>
<dbReference type="EMBL" id="VLTN01000005">
    <property type="protein sequence ID" value="KAA0155943.1"/>
    <property type="molecule type" value="Genomic_DNA"/>
</dbReference>
<evidence type="ECO:0000256" key="6">
    <source>
        <dbReference type="ARBA" id="ARBA00023136"/>
    </source>
</evidence>
<evidence type="ECO:0000313" key="20">
    <source>
        <dbReference type="Proteomes" id="UP000325113"/>
    </source>
</evidence>
<evidence type="ECO:0000256" key="1">
    <source>
        <dbReference type="ARBA" id="ARBA00004479"/>
    </source>
</evidence>
<evidence type="ECO:0000256" key="7">
    <source>
        <dbReference type="ARBA" id="ARBA00023157"/>
    </source>
</evidence>
<feature type="chain" id="PRO_5036365916" description="non-specific serine/threonine protein kinase" evidence="12">
    <location>
        <begin position="25"/>
        <end position="350"/>
    </location>
</feature>
<evidence type="ECO:0000313" key="17">
    <source>
        <dbReference type="Proteomes" id="UP000322899"/>
    </source>
</evidence>
<organism evidence="14 18">
    <name type="scientific">Cafeteria roenbergensis</name>
    <name type="common">Marine flagellate</name>
    <dbReference type="NCBI Taxonomy" id="33653"/>
    <lineage>
        <taxon>Eukaryota</taxon>
        <taxon>Sar</taxon>
        <taxon>Stramenopiles</taxon>
        <taxon>Bigyra</taxon>
        <taxon>Opalozoa</taxon>
        <taxon>Bicosoecida</taxon>
        <taxon>Cafeteriaceae</taxon>
        <taxon>Cafeteria</taxon>
    </lineage>
</organism>
<evidence type="ECO:0000313" key="15">
    <source>
        <dbReference type="EMBL" id="KAA0171848.1"/>
    </source>
</evidence>
<keyword evidence="6" id="KW-0472">Membrane</keyword>
<dbReference type="EMBL" id="VLTM01000176">
    <property type="protein sequence ID" value="KAA0146855.1"/>
    <property type="molecule type" value="Genomic_DNA"/>
</dbReference>
<proteinExistence type="predicted"/>
<keyword evidence="4 12" id="KW-0732">Signal</keyword>
<dbReference type="PANTHER" id="PTHR47460:SF1">
    <property type="entry name" value="SERINE_THREONINE-PROTEIN KINASE-LIKE PROTEIN ACR4"/>
    <property type="match status" value="1"/>
</dbReference>
<evidence type="ECO:0000256" key="8">
    <source>
        <dbReference type="ARBA" id="ARBA00023170"/>
    </source>
</evidence>
<dbReference type="GO" id="GO:0016020">
    <property type="term" value="C:membrane"/>
    <property type="evidence" value="ECO:0007669"/>
    <property type="project" value="UniProtKB-SubCell"/>
</dbReference>
<feature type="signal peptide" evidence="12">
    <location>
        <begin position="1"/>
        <end position="24"/>
    </location>
</feature>
<evidence type="ECO:0000313" key="14">
    <source>
        <dbReference type="EMBL" id="KAA0155943.1"/>
    </source>
</evidence>
<dbReference type="OrthoDB" id="61110at2759"/>
<keyword evidence="8" id="KW-0675">Receptor</keyword>
<comment type="caution">
    <text evidence="14">The sequence shown here is derived from an EMBL/GenBank/DDBJ whole genome shotgun (WGS) entry which is preliminary data.</text>
</comment>
<dbReference type="EMBL" id="VLTO01000001">
    <property type="protein sequence ID" value="KAA0178380.1"/>
    <property type="molecule type" value="Genomic_DNA"/>
</dbReference>
<name>A0A5A8CS55_CAFRO</name>
<evidence type="ECO:0000256" key="11">
    <source>
        <dbReference type="ARBA" id="ARBA00048679"/>
    </source>
</evidence>
<dbReference type="Proteomes" id="UP000324907">
    <property type="component" value="Unassembled WGS sequence"/>
</dbReference>